<sequence>MVFLMRKAQSSIEYLILLGVIIIIVVIIVNIIISSFIKSSGNKTVNYAIEEVNKGISKAANISNG</sequence>
<dbReference type="Proteomes" id="UP000009139">
    <property type="component" value="Chromosome"/>
</dbReference>
<reference evidence="2 3" key="1">
    <citation type="journal article" date="2012" name="Curr. Microbiol.">
        <title>Re-annotation of two hyperthermophilic archaea Pyrococcus abyssi GE5 and Pyrococcus furiosus DSM 3638.</title>
        <authorList>
            <person name="Gao J."/>
            <person name="Wang J."/>
        </authorList>
    </citation>
    <scope>GENOME REANNOTATION</scope>
    <source>
        <strain evidence="3">GE5 / Orsay</strain>
    </source>
</reference>
<organism evidence="2 3">
    <name type="scientific">Pyrococcus abyssi (strain GE5 / Orsay)</name>
    <dbReference type="NCBI Taxonomy" id="272844"/>
    <lineage>
        <taxon>Archaea</taxon>
        <taxon>Methanobacteriati</taxon>
        <taxon>Methanobacteriota</taxon>
        <taxon>Thermococci</taxon>
        <taxon>Thermococcales</taxon>
        <taxon>Thermococcaceae</taxon>
        <taxon>Pyrococcus</taxon>
    </lineage>
</organism>
<accession>G8ZH79</accession>
<keyword evidence="1" id="KW-1133">Transmembrane helix</keyword>
<keyword evidence="1" id="KW-0812">Transmembrane</keyword>
<gene>
    <name evidence="2" type="ordered locus">PAB1533.2n</name>
</gene>
<evidence type="ECO:0000256" key="1">
    <source>
        <dbReference type="SAM" id="Phobius"/>
    </source>
</evidence>
<evidence type="ECO:0008006" key="4">
    <source>
        <dbReference type="Google" id="ProtNLM"/>
    </source>
</evidence>
<dbReference type="EMBL" id="HE613800">
    <property type="protein sequence ID" value="CCE70716.1"/>
    <property type="molecule type" value="Genomic_DNA"/>
</dbReference>
<proteinExistence type="predicted"/>
<comment type="miscellaneous">
    <text evidence="2">The sequence shown here is derived from an EMBL/GenBank/DDBJ third party annotation (TPA) entry.</text>
</comment>
<feature type="transmembrane region" description="Helical" evidence="1">
    <location>
        <begin position="12"/>
        <end position="37"/>
    </location>
</feature>
<evidence type="ECO:0000313" key="2">
    <source>
        <dbReference type="EMBL" id="CCE70716.1"/>
    </source>
</evidence>
<evidence type="ECO:0000313" key="3">
    <source>
        <dbReference type="Proteomes" id="UP000009139"/>
    </source>
</evidence>
<name>G8ZH79_PYRAB</name>
<keyword evidence="1" id="KW-0472">Membrane</keyword>
<protein>
    <recommendedName>
        <fullName evidence="4">Class III signal peptide</fullName>
    </recommendedName>
</protein>
<dbReference type="AlphaFoldDB" id="G8ZH79"/>